<dbReference type="PANTHER" id="PTHR46640">
    <property type="entry name" value="TRIACYLGLYCEROL LIPASE, PUTATIVE (AFU_ORTHOLOGUE AFUA_6G06510)-RELATED"/>
    <property type="match status" value="1"/>
</dbReference>
<evidence type="ECO:0000313" key="5">
    <source>
        <dbReference type="EMBL" id="VUG17803.1"/>
    </source>
</evidence>
<feature type="signal peptide" evidence="3">
    <location>
        <begin position="1"/>
        <end position="15"/>
    </location>
</feature>
<dbReference type="Proteomes" id="UP000478008">
    <property type="component" value="Unassembled WGS sequence"/>
</dbReference>
<evidence type="ECO:0000313" key="6">
    <source>
        <dbReference type="Proteomes" id="UP000478008"/>
    </source>
</evidence>
<dbReference type="GO" id="GO:0004806">
    <property type="term" value="F:triacylglycerol lipase activity"/>
    <property type="evidence" value="ECO:0007669"/>
    <property type="project" value="UniProtKB-EC"/>
</dbReference>
<dbReference type="PANTHER" id="PTHR46640:SF3">
    <property type="entry name" value="LIPASE LIH1-RELATED"/>
    <property type="match status" value="1"/>
</dbReference>
<evidence type="ECO:0000256" key="1">
    <source>
        <dbReference type="ARBA" id="ARBA00013279"/>
    </source>
</evidence>
<dbReference type="InterPro" id="IPR051299">
    <property type="entry name" value="AB_hydrolase_lip/est"/>
</dbReference>
<gene>
    <name evidence="5" type="ORF">DEBR0S2_16688G</name>
</gene>
<protein>
    <recommendedName>
        <fullName evidence="1">triacylglycerol lipase</fullName>
        <ecNumber evidence="1">3.1.1.3</ecNumber>
    </recommendedName>
</protein>
<dbReference type="GO" id="GO:0006629">
    <property type="term" value="P:lipid metabolic process"/>
    <property type="evidence" value="ECO:0007669"/>
    <property type="project" value="InterPro"/>
</dbReference>
<keyword evidence="2" id="KW-0378">Hydrolase</keyword>
<dbReference type="STRING" id="5007.A0A3F2Y2R2"/>
<dbReference type="EC" id="3.1.1.3" evidence="1"/>
<evidence type="ECO:0000256" key="2">
    <source>
        <dbReference type="ARBA" id="ARBA00022801"/>
    </source>
</evidence>
<name>A0A3F2Y2R2_DEKBR</name>
<reference evidence="5 6" key="1">
    <citation type="submission" date="2019-07" db="EMBL/GenBank/DDBJ databases">
        <authorList>
            <person name="Friedrich A."/>
            <person name="Schacherer J."/>
        </authorList>
    </citation>
    <scope>NUCLEOTIDE SEQUENCE [LARGE SCALE GENOMIC DNA]</scope>
</reference>
<sequence length="409" mass="47577">MLPIYILCLAITASSLPVFNVTSAEGFNKSEFRIPTSPFYRVTGQIIGDNAFHDYLESTASFVQLTNCKEPVFESVEKKCFTPFFEDLSEKCTSDIEFVGFVRPKPRGTLLDVEKLPYMKATQKAGIFIDHMNKRIVVALRSNVDLLDHYPFLQEGIEYYSPQVYSTSMWKNLTKISQFRKDFGEDNLNKVYDAKKNKFKMGKSVFKRGLYKIHVGSQEYANRLFEELLVKIVSIQKEYDDYHLAFAGHSLGAPIAFLLSLQFLEIGIDNTLVTFNEPRFFSKYLVNYYNSLSELRKLHSLVVLERQDELPESRRGHFRVWMVYDDWTSFPANPVFSVAKYFNPFVHSGLSVVTPMYALYENEEQRFLIESKYLEHREEIKPRTIGKKKRKNVGLHNHIVKDMVQCTHL</sequence>
<dbReference type="EMBL" id="CABFWN010000002">
    <property type="protein sequence ID" value="VUG17803.1"/>
    <property type="molecule type" value="Genomic_DNA"/>
</dbReference>
<feature type="domain" description="Fungal lipase-type" evidence="4">
    <location>
        <begin position="200"/>
        <end position="312"/>
    </location>
</feature>
<accession>A0A3F2Y2R2</accession>
<dbReference type="Gene3D" id="3.40.50.1820">
    <property type="entry name" value="alpha/beta hydrolase"/>
    <property type="match status" value="1"/>
</dbReference>
<dbReference type="InterPro" id="IPR029058">
    <property type="entry name" value="AB_hydrolase_fold"/>
</dbReference>
<dbReference type="SUPFAM" id="SSF53474">
    <property type="entry name" value="alpha/beta-Hydrolases"/>
    <property type="match status" value="1"/>
</dbReference>
<dbReference type="Pfam" id="PF01764">
    <property type="entry name" value="Lipase_3"/>
    <property type="match status" value="1"/>
</dbReference>
<dbReference type="OMA" id="ITMCICA"/>
<keyword evidence="6" id="KW-1185">Reference proteome</keyword>
<dbReference type="AlphaFoldDB" id="A0A3F2Y2R2"/>
<proteinExistence type="predicted"/>
<keyword evidence="3" id="KW-0732">Signal</keyword>
<evidence type="ECO:0000256" key="3">
    <source>
        <dbReference type="SAM" id="SignalP"/>
    </source>
</evidence>
<evidence type="ECO:0000259" key="4">
    <source>
        <dbReference type="Pfam" id="PF01764"/>
    </source>
</evidence>
<feature type="chain" id="PRO_5030076360" description="triacylglycerol lipase" evidence="3">
    <location>
        <begin position="16"/>
        <end position="409"/>
    </location>
</feature>
<organism evidence="5 6">
    <name type="scientific">Dekkera bruxellensis</name>
    <name type="common">Brettanomyces custersii</name>
    <dbReference type="NCBI Taxonomy" id="5007"/>
    <lineage>
        <taxon>Eukaryota</taxon>
        <taxon>Fungi</taxon>
        <taxon>Dikarya</taxon>
        <taxon>Ascomycota</taxon>
        <taxon>Saccharomycotina</taxon>
        <taxon>Pichiomycetes</taxon>
        <taxon>Pichiales</taxon>
        <taxon>Pichiaceae</taxon>
        <taxon>Brettanomyces</taxon>
    </lineage>
</organism>
<dbReference type="InterPro" id="IPR002921">
    <property type="entry name" value="Fungal_lipase-type"/>
</dbReference>